<dbReference type="InterPro" id="IPR004380">
    <property type="entry name" value="Asp_race"/>
</dbReference>
<dbReference type="EMBL" id="CAMXCT020006666">
    <property type="protein sequence ID" value="CAL1171323.1"/>
    <property type="molecule type" value="Genomic_DNA"/>
</dbReference>
<evidence type="ECO:0000313" key="4">
    <source>
        <dbReference type="EMBL" id="CAI4017948.1"/>
    </source>
</evidence>
<feature type="chain" id="PRO_5043273267" evidence="3">
    <location>
        <begin position="26"/>
        <end position="292"/>
    </location>
</feature>
<dbReference type="PANTHER" id="PTHR21198">
    <property type="entry name" value="GLUTAMATE RACEMASE"/>
    <property type="match status" value="1"/>
</dbReference>
<name>A0A9P1M384_9DINO</name>
<feature type="signal peptide" evidence="3">
    <location>
        <begin position="1"/>
        <end position="25"/>
    </location>
</feature>
<organism evidence="4">
    <name type="scientific">Cladocopium goreaui</name>
    <dbReference type="NCBI Taxonomy" id="2562237"/>
    <lineage>
        <taxon>Eukaryota</taxon>
        <taxon>Sar</taxon>
        <taxon>Alveolata</taxon>
        <taxon>Dinophyceae</taxon>
        <taxon>Suessiales</taxon>
        <taxon>Symbiodiniaceae</taxon>
        <taxon>Cladocopium</taxon>
    </lineage>
</organism>
<dbReference type="EMBL" id="CAMXCT010006666">
    <property type="protein sequence ID" value="CAI4017948.1"/>
    <property type="molecule type" value="Genomic_DNA"/>
</dbReference>
<accession>A0A9P1M384</accession>
<evidence type="ECO:0000256" key="3">
    <source>
        <dbReference type="SAM" id="SignalP"/>
    </source>
</evidence>
<reference evidence="4" key="1">
    <citation type="submission" date="2022-10" db="EMBL/GenBank/DDBJ databases">
        <authorList>
            <person name="Chen Y."/>
            <person name="Dougan E. K."/>
            <person name="Chan C."/>
            <person name="Rhodes N."/>
            <person name="Thang M."/>
        </authorList>
    </citation>
    <scope>NUCLEOTIDE SEQUENCE</scope>
</reference>
<dbReference type="Proteomes" id="UP001152797">
    <property type="component" value="Unassembled WGS sequence"/>
</dbReference>
<evidence type="ECO:0000256" key="1">
    <source>
        <dbReference type="ARBA" id="ARBA00007847"/>
    </source>
</evidence>
<sequence>MRSSARLGRVQVICFCAVCVLEVLRTPPESAFMKTIGVITGISYVSGIDYYKGINERIAKLLPDGAVMPHNSEMVMVSVDCDVYVRYLKDNDTSGVQEYLAQAAHKLDLVGVDFIVIASNTAHICYSYLRERFPKRPILHIVDCVAKVLPKGKVGLLGTEPTMREGSWIRELLWFISERLALHGFEVVVPAKEEDRQRCYDIICRELSFEIFSDASRNFFAEMAVELYQCGADAGVILGCTEIELLLRQSDVPDVPLHRSAELHIEAAARIQAGADQLEDYDPQAQVIEAKT</sequence>
<protein>
    <submittedName>
        <fullName evidence="5">Aspartate racemase</fullName>
    </submittedName>
</protein>
<dbReference type="EMBL" id="CAMXCT030006666">
    <property type="protein sequence ID" value="CAL4805260.1"/>
    <property type="molecule type" value="Genomic_DNA"/>
</dbReference>
<dbReference type="InterPro" id="IPR001920">
    <property type="entry name" value="Asp/Glu_race"/>
</dbReference>
<dbReference type="InterPro" id="IPR015942">
    <property type="entry name" value="Asp/Glu/hydantoin_racemase"/>
</dbReference>
<dbReference type="Gene3D" id="3.40.50.1860">
    <property type="match status" value="2"/>
</dbReference>
<gene>
    <name evidence="4" type="ORF">C1SCF055_LOCUS42555</name>
</gene>
<comment type="caution">
    <text evidence="4">The sequence shown here is derived from an EMBL/GenBank/DDBJ whole genome shotgun (WGS) entry which is preliminary data.</text>
</comment>
<dbReference type="Pfam" id="PF01177">
    <property type="entry name" value="Asp_Glu_race"/>
    <property type="match status" value="1"/>
</dbReference>
<dbReference type="PANTHER" id="PTHR21198:SF7">
    <property type="entry name" value="ASPARTATE-GLUTAMATE RACEMASE FAMILY"/>
    <property type="match status" value="1"/>
</dbReference>
<comment type="similarity">
    <text evidence="1">Belongs to the aspartate/glutamate racemases family.</text>
</comment>
<keyword evidence="3" id="KW-0732">Signal</keyword>
<dbReference type="NCBIfam" id="TIGR00035">
    <property type="entry name" value="asp_race"/>
    <property type="match status" value="1"/>
</dbReference>
<dbReference type="GO" id="GO:0047661">
    <property type="term" value="F:amino-acid racemase activity"/>
    <property type="evidence" value="ECO:0007669"/>
    <property type="project" value="InterPro"/>
</dbReference>
<reference evidence="5 6" key="2">
    <citation type="submission" date="2024-05" db="EMBL/GenBank/DDBJ databases">
        <authorList>
            <person name="Chen Y."/>
            <person name="Shah S."/>
            <person name="Dougan E. K."/>
            <person name="Thang M."/>
            <person name="Chan C."/>
        </authorList>
    </citation>
    <scope>NUCLEOTIDE SEQUENCE [LARGE SCALE GENOMIC DNA]</scope>
</reference>
<keyword evidence="2" id="KW-0413">Isomerase</keyword>
<dbReference type="SUPFAM" id="SSF53681">
    <property type="entry name" value="Aspartate/glutamate racemase"/>
    <property type="match status" value="2"/>
</dbReference>
<evidence type="ECO:0000313" key="5">
    <source>
        <dbReference type="EMBL" id="CAL4805260.1"/>
    </source>
</evidence>
<dbReference type="OrthoDB" id="187836at2759"/>
<evidence type="ECO:0000313" key="6">
    <source>
        <dbReference type="Proteomes" id="UP001152797"/>
    </source>
</evidence>
<keyword evidence="6" id="KW-1185">Reference proteome</keyword>
<proteinExistence type="inferred from homology"/>
<evidence type="ECO:0000256" key="2">
    <source>
        <dbReference type="ARBA" id="ARBA00023235"/>
    </source>
</evidence>
<dbReference type="AlphaFoldDB" id="A0A9P1M384"/>